<gene>
    <name evidence="1" type="ORF">G3480_25365</name>
</gene>
<accession>A0A6P1DZ21</accession>
<name>A0A6P1DZ21_9GAMM</name>
<evidence type="ECO:0000313" key="1">
    <source>
        <dbReference type="EMBL" id="NEX23567.1"/>
    </source>
</evidence>
<evidence type="ECO:0000313" key="2">
    <source>
        <dbReference type="Proteomes" id="UP000471640"/>
    </source>
</evidence>
<dbReference type="RefSeq" id="WP_164656993.1">
    <property type="nucleotide sequence ID" value="NZ_JAAIJR010000238.1"/>
</dbReference>
<keyword evidence="2" id="KW-1185">Reference proteome</keyword>
<comment type="caution">
    <text evidence="1">The sequence shown here is derived from an EMBL/GenBank/DDBJ whole genome shotgun (WGS) entry which is preliminary data.</text>
</comment>
<dbReference type="Proteomes" id="UP000471640">
    <property type="component" value="Unassembled WGS sequence"/>
</dbReference>
<reference evidence="1 2" key="2">
    <citation type="submission" date="2020-02" db="EMBL/GenBank/DDBJ databases">
        <title>Genome sequences of Thiorhodococcus mannitoliphagus and Thiorhodococcus minor, purple sulfur photosynthetic bacteria in the gammaproteobacterial family, Chromatiaceae.</title>
        <authorList>
            <person name="Aviles F.A."/>
            <person name="Meyer T.E."/>
            <person name="Kyndt J.A."/>
        </authorList>
    </citation>
    <scope>NUCLEOTIDE SEQUENCE [LARGE SCALE GENOMIC DNA]</scope>
    <source>
        <strain evidence="1 2">DSM 18266</strain>
    </source>
</reference>
<organism evidence="1 2">
    <name type="scientific">Thiorhodococcus mannitoliphagus</name>
    <dbReference type="NCBI Taxonomy" id="329406"/>
    <lineage>
        <taxon>Bacteria</taxon>
        <taxon>Pseudomonadati</taxon>
        <taxon>Pseudomonadota</taxon>
        <taxon>Gammaproteobacteria</taxon>
        <taxon>Chromatiales</taxon>
        <taxon>Chromatiaceae</taxon>
        <taxon>Thiorhodococcus</taxon>
    </lineage>
</organism>
<dbReference type="AlphaFoldDB" id="A0A6P1DZ21"/>
<dbReference type="EMBL" id="JAAIJR010000238">
    <property type="protein sequence ID" value="NEX23567.1"/>
    <property type="molecule type" value="Genomic_DNA"/>
</dbReference>
<reference evidence="2" key="1">
    <citation type="journal article" date="2020" name="Microbiol. Resour. Announc.">
        <title>Draft Genome Sequences of Thiorhodococcus mannitoliphagus and Thiorhodococcus minor, Purple Sulfur Photosynthetic Bacteria in the Gammaproteobacterial Family Chromatiaceae.</title>
        <authorList>
            <person name="Aviles F.A."/>
            <person name="Meyer T.E."/>
            <person name="Kyndt J.A."/>
        </authorList>
    </citation>
    <scope>NUCLEOTIDE SEQUENCE [LARGE SCALE GENOMIC DNA]</scope>
    <source>
        <strain evidence="2">DSM 18266</strain>
    </source>
</reference>
<sequence length="118" mass="12968">MYPSGKTTWERRHAPVARPLRARDDGAMAIKDRLWDDLARISVLEIAADGAGRVQVTAESDIAVTCELRVSGVLEFKQTARRGEDPVQVDWDAGEVTTLTLTVADGRPALELPLVRDN</sequence>
<protein>
    <submittedName>
        <fullName evidence="1">Uncharacterized protein</fullName>
    </submittedName>
</protein>
<proteinExistence type="predicted"/>